<proteinExistence type="inferred from homology"/>
<comment type="subunit">
    <text evidence="4 9">Homodimer.</text>
</comment>
<dbReference type="InterPro" id="IPR004467">
    <property type="entry name" value="Or_phspho_trans_dom"/>
</dbReference>
<evidence type="ECO:0000313" key="12">
    <source>
        <dbReference type="Proteomes" id="UP000093070"/>
    </source>
</evidence>
<dbReference type="RefSeq" id="WP_075433557.1">
    <property type="nucleotide sequence ID" value="NZ_CP013259.1"/>
</dbReference>
<sequence length="216" mass="25060">MYWKKEFIDFCCKKQVLKFGQFTLKSGRTSPYFFNSGLLSNGEDIVKIGVFYAHSIMNSNVDFDILFGTAYKGIPVAVSTSIALKNHYNLNIPYTFNRKEKKTYGEQGKLIGNIIENKKIIILDDVITSGTAIHNSIKIVEEHKAYISSIFVLFDRKEKGERELHTINCLEKKKNYKITSIITIEDLIDYLLENKTLKRHLIKLLKYRKKYGIDKQ</sequence>
<evidence type="ECO:0000256" key="3">
    <source>
        <dbReference type="ARBA" id="ARBA00006340"/>
    </source>
</evidence>
<evidence type="ECO:0000256" key="9">
    <source>
        <dbReference type="HAMAP-Rule" id="MF_01208"/>
    </source>
</evidence>
<evidence type="ECO:0000256" key="8">
    <source>
        <dbReference type="ARBA" id="ARBA00022975"/>
    </source>
</evidence>
<dbReference type="GO" id="GO:0006207">
    <property type="term" value="P:'de novo' pyrimidine nucleobase biosynthetic process"/>
    <property type="evidence" value="ECO:0007669"/>
    <property type="project" value="TreeGrafter"/>
</dbReference>
<dbReference type="GO" id="GO:0004588">
    <property type="term" value="F:orotate phosphoribosyltransferase activity"/>
    <property type="evidence" value="ECO:0007669"/>
    <property type="project" value="UniProtKB-UniRule"/>
</dbReference>
<feature type="binding site" description="in other chain" evidence="9">
    <location>
        <begin position="124"/>
        <end position="132"/>
    </location>
    <ligand>
        <name>5-phospho-alpha-D-ribose 1-diphosphate</name>
        <dbReference type="ChEBI" id="CHEBI:58017"/>
        <note>ligand shared between dimeric partners</note>
    </ligand>
</feature>
<dbReference type="PANTHER" id="PTHR46683:SF1">
    <property type="entry name" value="OROTATE PHOSPHORIBOSYLTRANSFERASE 1-RELATED"/>
    <property type="match status" value="1"/>
</dbReference>
<comment type="pathway">
    <text evidence="2 9">Pyrimidine metabolism; UMP biosynthesis via de novo pathway; UMP from orotate: step 1/2.</text>
</comment>
<feature type="domain" description="Phosphoribosyltransferase" evidence="10">
    <location>
        <begin position="51"/>
        <end position="169"/>
    </location>
</feature>
<feature type="binding site" evidence="9">
    <location>
        <position position="128"/>
    </location>
    <ligand>
        <name>orotate</name>
        <dbReference type="ChEBI" id="CHEBI:30839"/>
    </ligand>
</feature>
<dbReference type="Gene3D" id="3.40.50.2020">
    <property type="match status" value="1"/>
</dbReference>
<dbReference type="InterPro" id="IPR023031">
    <property type="entry name" value="OPRT"/>
</dbReference>
<dbReference type="OrthoDB" id="9779060at2"/>
<dbReference type="GO" id="GO:0044205">
    <property type="term" value="P:'de novo' UMP biosynthetic process"/>
    <property type="evidence" value="ECO:0007669"/>
    <property type="project" value="UniProtKB-UniRule"/>
</dbReference>
<evidence type="ECO:0000256" key="5">
    <source>
        <dbReference type="ARBA" id="ARBA00011971"/>
    </source>
</evidence>
<evidence type="ECO:0000256" key="2">
    <source>
        <dbReference type="ARBA" id="ARBA00004889"/>
    </source>
</evidence>
<dbReference type="InterPro" id="IPR029057">
    <property type="entry name" value="PRTase-like"/>
</dbReference>
<evidence type="ECO:0000256" key="4">
    <source>
        <dbReference type="ARBA" id="ARBA00011738"/>
    </source>
</evidence>
<name>A0A1B2H974_BUCDN</name>
<evidence type="ECO:0000256" key="7">
    <source>
        <dbReference type="ARBA" id="ARBA00022679"/>
    </source>
</evidence>
<accession>A0A1B2H974</accession>
<keyword evidence="6 9" id="KW-0328">Glycosyltransferase</keyword>
<evidence type="ECO:0000256" key="6">
    <source>
        <dbReference type="ARBA" id="ARBA00022676"/>
    </source>
</evidence>
<dbReference type="PANTHER" id="PTHR46683">
    <property type="entry name" value="OROTATE PHOSPHORIBOSYLTRANSFERASE 1-RELATED"/>
    <property type="match status" value="1"/>
</dbReference>
<feature type="binding site" evidence="9">
    <location>
        <position position="98"/>
    </location>
    <ligand>
        <name>5-phospho-alpha-D-ribose 1-diphosphate</name>
        <dbReference type="ChEBI" id="CHEBI:58017"/>
        <note>ligand shared between dimeric partners</note>
    </ligand>
</feature>
<dbReference type="EC" id="2.4.2.10" evidence="5 9"/>
<keyword evidence="9" id="KW-0460">Magnesium</keyword>
<gene>
    <name evidence="9 11" type="primary">pyrE</name>
    <name evidence="11" type="ORF">ATN01_02780</name>
</gene>
<dbReference type="InterPro" id="IPR000836">
    <property type="entry name" value="PRTase_dom"/>
</dbReference>
<comment type="catalytic activity">
    <reaction evidence="9">
        <text>orotidine 5'-phosphate + diphosphate = orotate + 5-phospho-alpha-D-ribose 1-diphosphate</text>
        <dbReference type="Rhea" id="RHEA:10380"/>
        <dbReference type="ChEBI" id="CHEBI:30839"/>
        <dbReference type="ChEBI" id="CHEBI:33019"/>
        <dbReference type="ChEBI" id="CHEBI:57538"/>
        <dbReference type="ChEBI" id="CHEBI:58017"/>
        <dbReference type="EC" id="2.4.2.10"/>
    </reaction>
</comment>
<dbReference type="GO" id="GO:0046132">
    <property type="term" value="P:pyrimidine ribonucleoside biosynthetic process"/>
    <property type="evidence" value="ECO:0007669"/>
    <property type="project" value="TreeGrafter"/>
</dbReference>
<dbReference type="NCBIfam" id="TIGR00336">
    <property type="entry name" value="pyrE"/>
    <property type="match status" value="1"/>
</dbReference>
<evidence type="ECO:0000259" key="10">
    <source>
        <dbReference type="Pfam" id="PF00156"/>
    </source>
</evidence>
<feature type="binding site" evidence="9">
    <location>
        <position position="102"/>
    </location>
    <ligand>
        <name>5-phospho-alpha-D-ribose 1-diphosphate</name>
        <dbReference type="ChEBI" id="CHEBI:58017"/>
        <note>ligand shared between dimeric partners</note>
    </ligand>
</feature>
<dbReference type="FunFam" id="3.40.50.2020:FF:000008">
    <property type="entry name" value="Orotate phosphoribosyltransferase"/>
    <property type="match status" value="1"/>
</dbReference>
<dbReference type="SUPFAM" id="SSF53271">
    <property type="entry name" value="PRTase-like"/>
    <property type="match status" value="1"/>
</dbReference>
<dbReference type="CDD" id="cd06223">
    <property type="entry name" value="PRTases_typeI"/>
    <property type="match status" value="1"/>
</dbReference>
<comment type="similarity">
    <text evidence="3 9">Belongs to the purine/pyrimidine phosphoribosyltransferase family. PyrE subfamily.</text>
</comment>
<feature type="binding site" description="in other chain" evidence="9">
    <location>
        <position position="99"/>
    </location>
    <ligand>
        <name>5-phospho-alpha-D-ribose 1-diphosphate</name>
        <dbReference type="ChEBI" id="CHEBI:58017"/>
        <note>ligand shared between dimeric partners</note>
    </ligand>
</feature>
<comment type="function">
    <text evidence="1 9">Catalyzes the transfer of a ribosyl phosphate group from 5-phosphoribose 1-diphosphate to orotate, leading to the formation of orotidine monophosphate (OMP).</text>
</comment>
<dbReference type="AlphaFoldDB" id="A0A1B2H974"/>
<dbReference type="PATRIC" id="fig|118101.4.peg.552"/>
<keyword evidence="8 9" id="KW-0665">Pyrimidine biosynthesis</keyword>
<feature type="binding site" description="in other chain" evidence="9">
    <location>
        <position position="25"/>
    </location>
    <ligand>
        <name>5-phospho-alpha-D-ribose 1-diphosphate</name>
        <dbReference type="ChEBI" id="CHEBI:58017"/>
        <note>ligand shared between dimeric partners</note>
    </ligand>
</feature>
<feature type="binding site" description="in other chain" evidence="9">
    <location>
        <begin position="71"/>
        <end position="72"/>
    </location>
    <ligand>
        <name>5-phospho-alpha-D-ribose 1-diphosphate</name>
        <dbReference type="ChEBI" id="CHEBI:58017"/>
        <note>ligand shared between dimeric partners</note>
    </ligand>
</feature>
<dbReference type="EMBL" id="CP013259">
    <property type="protein sequence ID" value="ANZ22737.1"/>
    <property type="molecule type" value="Genomic_DNA"/>
</dbReference>
<dbReference type="UniPathway" id="UPA00070">
    <property type="reaction ID" value="UER00119"/>
</dbReference>
<evidence type="ECO:0000313" key="11">
    <source>
        <dbReference type="EMBL" id="ANZ22737.1"/>
    </source>
</evidence>
<dbReference type="STRING" id="118101.ATN01_02780"/>
<evidence type="ECO:0000256" key="1">
    <source>
        <dbReference type="ARBA" id="ARBA00003769"/>
    </source>
</evidence>
<feature type="binding site" evidence="9">
    <location>
        <begin position="33"/>
        <end position="34"/>
    </location>
    <ligand>
        <name>orotate</name>
        <dbReference type="ChEBI" id="CHEBI:30839"/>
    </ligand>
</feature>
<protein>
    <recommendedName>
        <fullName evidence="5 9">Orotate phosphoribosyltransferase</fullName>
        <shortName evidence="9">OPRT</shortName>
        <shortName evidence="9">OPRTase</shortName>
        <ecNumber evidence="5 9">2.4.2.10</ecNumber>
    </recommendedName>
</protein>
<dbReference type="Pfam" id="PF00156">
    <property type="entry name" value="Pribosyltran"/>
    <property type="match status" value="1"/>
</dbReference>
<dbReference type="Proteomes" id="UP000093070">
    <property type="component" value="Chromosome"/>
</dbReference>
<organism evidence="11 12">
    <name type="scientific">Buchnera aphidicola subsp. Diuraphis noxia</name>
    <dbReference type="NCBI Taxonomy" id="118101"/>
    <lineage>
        <taxon>Bacteria</taxon>
        <taxon>Pseudomonadati</taxon>
        <taxon>Pseudomonadota</taxon>
        <taxon>Gammaproteobacteria</taxon>
        <taxon>Enterobacterales</taxon>
        <taxon>Erwiniaceae</taxon>
        <taxon>Buchnera</taxon>
    </lineage>
</organism>
<dbReference type="GO" id="GO:0000287">
    <property type="term" value="F:magnesium ion binding"/>
    <property type="evidence" value="ECO:0007669"/>
    <property type="project" value="UniProtKB-UniRule"/>
</dbReference>
<dbReference type="HAMAP" id="MF_01208">
    <property type="entry name" value="PyrE"/>
    <property type="match status" value="1"/>
</dbReference>
<feature type="binding site" evidence="9">
    <location>
        <position position="156"/>
    </location>
    <ligand>
        <name>orotate</name>
        <dbReference type="ChEBI" id="CHEBI:30839"/>
    </ligand>
</feature>
<dbReference type="GO" id="GO:0005737">
    <property type="term" value="C:cytoplasm"/>
    <property type="evidence" value="ECO:0007669"/>
    <property type="project" value="TreeGrafter"/>
</dbReference>
<reference evidence="11 12" key="1">
    <citation type="submission" date="2015-11" db="EMBL/GenBank/DDBJ databases">
        <title>The complete genome of Buchnera aphidicola from Diuraphis noxia biotype SAM.</title>
        <authorList>
            <person name="Burger N.F.V."/>
            <person name="Oberholster A.-M."/>
        </authorList>
    </citation>
    <scope>NUCLEOTIDE SEQUENCE [LARGE SCALE GENOMIC DNA]</scope>
    <source>
        <strain evidence="11">SAM</strain>
    </source>
</reference>
<keyword evidence="7 9" id="KW-0808">Transferase</keyword>
<comment type="caution">
    <text evidence="9">Lacks conserved residue(s) required for the propagation of feature annotation.</text>
</comment>
<comment type="cofactor">
    <cofactor evidence="9">
        <name>Mg(2+)</name>
        <dbReference type="ChEBI" id="CHEBI:18420"/>
    </cofactor>
</comment>